<dbReference type="SUPFAM" id="SSF53623">
    <property type="entry name" value="MurD-like peptide ligases, catalytic domain"/>
    <property type="match status" value="1"/>
</dbReference>
<dbReference type="InterPro" id="IPR001645">
    <property type="entry name" value="Folylpolyglutamate_synth"/>
</dbReference>
<evidence type="ECO:0000313" key="14">
    <source>
        <dbReference type="Proteomes" id="UP001500622"/>
    </source>
</evidence>
<protein>
    <recommendedName>
        <fullName evidence="2">tetrahydrofolate synthase</fullName>
        <ecNumber evidence="2">6.3.2.17</ecNumber>
    </recommendedName>
    <alternativeName>
        <fullName evidence="8">Tetrahydrofolylpolyglutamate synthase</fullName>
    </alternativeName>
</protein>
<keyword evidence="14" id="KW-1185">Reference proteome</keyword>
<evidence type="ECO:0000259" key="11">
    <source>
        <dbReference type="Pfam" id="PF02875"/>
    </source>
</evidence>
<feature type="domain" description="Mur ligase C-terminal" evidence="11">
    <location>
        <begin position="313"/>
        <end position="426"/>
    </location>
</feature>
<evidence type="ECO:0000256" key="4">
    <source>
        <dbReference type="ARBA" id="ARBA00022723"/>
    </source>
</evidence>
<keyword evidence="7" id="KW-0460">Magnesium</keyword>
<evidence type="ECO:0000256" key="3">
    <source>
        <dbReference type="ARBA" id="ARBA00022598"/>
    </source>
</evidence>
<dbReference type="NCBIfam" id="TIGR01499">
    <property type="entry name" value="folC"/>
    <property type="match status" value="1"/>
</dbReference>
<dbReference type="Gene3D" id="3.40.1190.10">
    <property type="entry name" value="Mur-like, catalytic domain"/>
    <property type="match status" value="1"/>
</dbReference>
<evidence type="ECO:0000256" key="1">
    <source>
        <dbReference type="ARBA" id="ARBA00008276"/>
    </source>
</evidence>
<dbReference type="SUPFAM" id="SSF53244">
    <property type="entry name" value="MurD-like peptide ligases, peptide-binding domain"/>
    <property type="match status" value="1"/>
</dbReference>
<evidence type="ECO:0000256" key="5">
    <source>
        <dbReference type="ARBA" id="ARBA00022741"/>
    </source>
</evidence>
<dbReference type="Pfam" id="PF02875">
    <property type="entry name" value="Mur_ligase_C"/>
    <property type="match status" value="1"/>
</dbReference>
<evidence type="ECO:0000256" key="10">
    <source>
        <dbReference type="PIRNR" id="PIRNR001563"/>
    </source>
</evidence>
<dbReference type="InterPro" id="IPR013221">
    <property type="entry name" value="Mur_ligase_cen"/>
</dbReference>
<dbReference type="InterPro" id="IPR036615">
    <property type="entry name" value="Mur_ligase_C_dom_sf"/>
</dbReference>
<proteinExistence type="inferred from homology"/>
<dbReference type="Gene3D" id="3.90.190.20">
    <property type="entry name" value="Mur ligase, C-terminal domain"/>
    <property type="match status" value="1"/>
</dbReference>
<dbReference type="PANTHER" id="PTHR11136">
    <property type="entry name" value="FOLYLPOLYGLUTAMATE SYNTHASE-RELATED"/>
    <property type="match status" value="1"/>
</dbReference>
<dbReference type="InterPro" id="IPR004101">
    <property type="entry name" value="Mur_ligase_C"/>
</dbReference>
<evidence type="ECO:0000256" key="9">
    <source>
        <dbReference type="ARBA" id="ARBA00047493"/>
    </source>
</evidence>
<dbReference type="InterPro" id="IPR036565">
    <property type="entry name" value="Mur-like_cat_sf"/>
</dbReference>
<gene>
    <name evidence="13" type="ORF">GCM10023169_18660</name>
</gene>
<feature type="domain" description="Mur ligase central" evidence="12">
    <location>
        <begin position="58"/>
        <end position="288"/>
    </location>
</feature>
<comment type="catalytic activity">
    <reaction evidence="9">
        <text>(6S)-5,6,7,8-tetrahydrofolyl-(gamma-L-Glu)(n) + L-glutamate + ATP = (6S)-5,6,7,8-tetrahydrofolyl-(gamma-L-Glu)(n+1) + ADP + phosphate + H(+)</text>
        <dbReference type="Rhea" id="RHEA:10580"/>
        <dbReference type="Rhea" id="RHEA-COMP:14738"/>
        <dbReference type="Rhea" id="RHEA-COMP:14740"/>
        <dbReference type="ChEBI" id="CHEBI:15378"/>
        <dbReference type="ChEBI" id="CHEBI:29985"/>
        <dbReference type="ChEBI" id="CHEBI:30616"/>
        <dbReference type="ChEBI" id="CHEBI:43474"/>
        <dbReference type="ChEBI" id="CHEBI:141005"/>
        <dbReference type="ChEBI" id="CHEBI:456216"/>
        <dbReference type="EC" id="6.3.2.17"/>
    </reaction>
</comment>
<evidence type="ECO:0000256" key="6">
    <source>
        <dbReference type="ARBA" id="ARBA00022840"/>
    </source>
</evidence>
<keyword evidence="3 10" id="KW-0436">Ligase</keyword>
<keyword evidence="4" id="KW-0479">Metal-binding</keyword>
<name>A0ABP8L7N5_9MICO</name>
<evidence type="ECO:0000256" key="2">
    <source>
        <dbReference type="ARBA" id="ARBA00013025"/>
    </source>
</evidence>
<organism evidence="13 14">
    <name type="scientific">Georgenia halophila</name>
    <dbReference type="NCBI Taxonomy" id="620889"/>
    <lineage>
        <taxon>Bacteria</taxon>
        <taxon>Bacillati</taxon>
        <taxon>Actinomycetota</taxon>
        <taxon>Actinomycetes</taxon>
        <taxon>Micrococcales</taxon>
        <taxon>Bogoriellaceae</taxon>
        <taxon>Georgenia</taxon>
    </lineage>
</organism>
<dbReference type="PIRSF" id="PIRSF001563">
    <property type="entry name" value="Folylpolyglu_synth"/>
    <property type="match status" value="1"/>
</dbReference>
<keyword evidence="5 10" id="KW-0547">Nucleotide-binding</keyword>
<evidence type="ECO:0000256" key="8">
    <source>
        <dbReference type="ARBA" id="ARBA00030592"/>
    </source>
</evidence>
<evidence type="ECO:0000313" key="13">
    <source>
        <dbReference type="EMBL" id="GAA4423266.1"/>
    </source>
</evidence>
<evidence type="ECO:0000259" key="12">
    <source>
        <dbReference type="Pfam" id="PF08245"/>
    </source>
</evidence>
<evidence type="ECO:0000256" key="7">
    <source>
        <dbReference type="ARBA" id="ARBA00022842"/>
    </source>
</evidence>
<comment type="similarity">
    <text evidence="1 10">Belongs to the folylpolyglutamate synthase family.</text>
</comment>
<dbReference type="PANTHER" id="PTHR11136:SF0">
    <property type="entry name" value="DIHYDROFOLATE SYNTHETASE-RELATED"/>
    <property type="match status" value="1"/>
</dbReference>
<dbReference type="Pfam" id="PF08245">
    <property type="entry name" value="Mur_ligase_M"/>
    <property type="match status" value="1"/>
</dbReference>
<reference evidence="14" key="1">
    <citation type="journal article" date="2019" name="Int. J. Syst. Evol. Microbiol.">
        <title>The Global Catalogue of Microorganisms (GCM) 10K type strain sequencing project: providing services to taxonomists for standard genome sequencing and annotation.</title>
        <authorList>
            <consortium name="The Broad Institute Genomics Platform"/>
            <consortium name="The Broad Institute Genome Sequencing Center for Infectious Disease"/>
            <person name="Wu L."/>
            <person name="Ma J."/>
        </authorList>
    </citation>
    <scope>NUCLEOTIDE SEQUENCE [LARGE SCALE GENOMIC DNA]</scope>
    <source>
        <strain evidence="14">JCM 17810</strain>
    </source>
</reference>
<accession>A0ABP8L7N5</accession>
<dbReference type="EC" id="6.3.2.17" evidence="2"/>
<dbReference type="EMBL" id="BAABGN010000008">
    <property type="protein sequence ID" value="GAA4423266.1"/>
    <property type="molecule type" value="Genomic_DNA"/>
</dbReference>
<comment type="caution">
    <text evidence="13">The sequence shown here is derived from an EMBL/GenBank/DDBJ whole genome shotgun (WGS) entry which is preliminary data.</text>
</comment>
<keyword evidence="6 10" id="KW-0067">ATP-binding</keyword>
<dbReference type="Proteomes" id="UP001500622">
    <property type="component" value="Unassembled WGS sequence"/>
</dbReference>
<sequence>MNENDQGSSEVEREVGRIYDDILARAPEHDVQPSLDRVRDVLELLGDPERAYPVIHLTGTNGKTSVARMVESLLRESNLRTGRFTSPHLHTVRERIALDGEPISPEKFVATWEDVAPYIAMVDERSLSAGGPRLSFFEVYTVMAYAAFADSPVDVAIVEVGMGGRWDATNVADGTVEIVTRVERDHERWLGHDLGEIASEKAGIITDGSTVISDAQHEEVDGVLLSAAAQHGAKLVRVGEDMAVAARQVAVGGQMLDLSTPAALYTEIFVPLHGAHQASNALLALAAVEAFFGGRAVDGDVVEKGFAGVESPGRLELVRSSPTVLVDAAHNPAGVVALREAVEEAFALSRLVGVVGVMADKDAEGILSELEPMLDEVVVTRARNERAMDVGELAEIARDVFGDDRVHLAERLDDAIDRAATLSEAGGDEAMASSSSTGVLVVGSVLLAADVRALLRGVT</sequence>
<dbReference type="RefSeq" id="WP_345215986.1">
    <property type="nucleotide sequence ID" value="NZ_BAABGN010000008.1"/>
</dbReference>